<sequence>MSASWTSLLGHPDLVHSPLEAMRLERCAVRCNGTCFTQNADVFDTACFLTR</sequence>
<protein>
    <submittedName>
        <fullName evidence="1">Uncharacterized protein</fullName>
    </submittedName>
</protein>
<proteinExistence type="predicted"/>
<dbReference type="VEuPathDB" id="FungiDB:MYCFIDRAFT_175755"/>
<gene>
    <name evidence="1" type="ORF">MYCFIDRAFT_175755</name>
</gene>
<keyword evidence="2" id="KW-1185">Reference proteome</keyword>
<dbReference type="Proteomes" id="UP000016932">
    <property type="component" value="Unassembled WGS sequence"/>
</dbReference>
<dbReference type="RefSeq" id="XP_007927627.1">
    <property type="nucleotide sequence ID" value="XM_007929436.1"/>
</dbReference>
<evidence type="ECO:0000313" key="2">
    <source>
        <dbReference type="Proteomes" id="UP000016932"/>
    </source>
</evidence>
<evidence type="ECO:0000313" key="1">
    <source>
        <dbReference type="EMBL" id="EME82220.1"/>
    </source>
</evidence>
<accession>M2YWZ3</accession>
<dbReference type="GeneID" id="19333431"/>
<organism evidence="1 2">
    <name type="scientific">Pseudocercospora fijiensis (strain CIRAD86)</name>
    <name type="common">Black leaf streak disease fungus</name>
    <name type="synonym">Mycosphaerella fijiensis</name>
    <dbReference type="NCBI Taxonomy" id="383855"/>
    <lineage>
        <taxon>Eukaryota</taxon>
        <taxon>Fungi</taxon>
        <taxon>Dikarya</taxon>
        <taxon>Ascomycota</taxon>
        <taxon>Pezizomycotina</taxon>
        <taxon>Dothideomycetes</taxon>
        <taxon>Dothideomycetidae</taxon>
        <taxon>Mycosphaerellales</taxon>
        <taxon>Mycosphaerellaceae</taxon>
        <taxon>Pseudocercospora</taxon>
    </lineage>
</organism>
<dbReference type="HOGENOM" id="CLU_3107435_0_0_1"/>
<dbReference type="AlphaFoldDB" id="M2YWZ3"/>
<reference evidence="1 2" key="1">
    <citation type="journal article" date="2012" name="PLoS Pathog.">
        <title>Diverse lifestyles and strategies of plant pathogenesis encoded in the genomes of eighteen Dothideomycetes fungi.</title>
        <authorList>
            <person name="Ohm R.A."/>
            <person name="Feau N."/>
            <person name="Henrissat B."/>
            <person name="Schoch C.L."/>
            <person name="Horwitz B.A."/>
            <person name="Barry K.W."/>
            <person name="Condon B.J."/>
            <person name="Copeland A.C."/>
            <person name="Dhillon B."/>
            <person name="Glaser F."/>
            <person name="Hesse C.N."/>
            <person name="Kosti I."/>
            <person name="LaButti K."/>
            <person name="Lindquist E.A."/>
            <person name="Lucas S."/>
            <person name="Salamov A.A."/>
            <person name="Bradshaw R.E."/>
            <person name="Ciuffetti L."/>
            <person name="Hamelin R.C."/>
            <person name="Kema G.H.J."/>
            <person name="Lawrence C."/>
            <person name="Scott J.A."/>
            <person name="Spatafora J.W."/>
            <person name="Turgeon B.G."/>
            <person name="de Wit P.J.G.M."/>
            <person name="Zhong S."/>
            <person name="Goodwin S.B."/>
            <person name="Grigoriev I.V."/>
        </authorList>
    </citation>
    <scope>NUCLEOTIDE SEQUENCE [LARGE SCALE GENOMIC DNA]</scope>
    <source>
        <strain evidence="1 2">CIRAD86</strain>
    </source>
</reference>
<name>M2YWZ3_PSEFD</name>
<dbReference type="EMBL" id="KB446559">
    <property type="protein sequence ID" value="EME82220.1"/>
    <property type="molecule type" value="Genomic_DNA"/>
</dbReference>
<dbReference type="KEGG" id="pfj:MYCFIDRAFT_175755"/>